<accession>A0A8K0X827</accession>
<evidence type="ECO:0000256" key="3">
    <source>
        <dbReference type="ARBA" id="ARBA00023125"/>
    </source>
</evidence>
<protein>
    <submittedName>
        <fullName evidence="7">Fungal-specific transcription factor domain-containing protein</fullName>
    </submittedName>
</protein>
<evidence type="ECO:0000313" key="8">
    <source>
        <dbReference type="Proteomes" id="UP000813385"/>
    </source>
</evidence>
<dbReference type="GO" id="GO:0005634">
    <property type="term" value="C:nucleus"/>
    <property type="evidence" value="ECO:0007669"/>
    <property type="project" value="TreeGrafter"/>
</dbReference>
<dbReference type="SMART" id="SM00066">
    <property type="entry name" value="GAL4"/>
    <property type="match status" value="1"/>
</dbReference>
<dbReference type="CDD" id="cd12148">
    <property type="entry name" value="fungal_TF_MHR"/>
    <property type="match status" value="1"/>
</dbReference>
<dbReference type="CDD" id="cd00067">
    <property type="entry name" value="GAL4"/>
    <property type="match status" value="1"/>
</dbReference>
<dbReference type="PROSITE" id="PS00463">
    <property type="entry name" value="ZN2_CY6_FUNGAL_1"/>
    <property type="match status" value="1"/>
</dbReference>
<dbReference type="Gene3D" id="4.10.240.10">
    <property type="entry name" value="Zn(2)-C6 fungal-type DNA-binding domain"/>
    <property type="match status" value="1"/>
</dbReference>
<dbReference type="Proteomes" id="UP000813385">
    <property type="component" value="Unassembled WGS sequence"/>
</dbReference>
<dbReference type="InterPro" id="IPR051127">
    <property type="entry name" value="Fungal_SecMet_Regulators"/>
</dbReference>
<organism evidence="7 8">
    <name type="scientific">Plectosphaerella cucumerina</name>
    <dbReference type="NCBI Taxonomy" id="40658"/>
    <lineage>
        <taxon>Eukaryota</taxon>
        <taxon>Fungi</taxon>
        <taxon>Dikarya</taxon>
        <taxon>Ascomycota</taxon>
        <taxon>Pezizomycotina</taxon>
        <taxon>Sordariomycetes</taxon>
        <taxon>Hypocreomycetidae</taxon>
        <taxon>Glomerellales</taxon>
        <taxon>Plectosphaerellaceae</taxon>
        <taxon>Plectosphaerella</taxon>
    </lineage>
</organism>
<dbReference type="InterPro" id="IPR036864">
    <property type="entry name" value="Zn2-C6_fun-type_DNA-bd_sf"/>
</dbReference>
<name>A0A8K0X827_9PEZI</name>
<dbReference type="EMBL" id="JAGPXD010000001">
    <property type="protein sequence ID" value="KAH7375481.1"/>
    <property type="molecule type" value="Genomic_DNA"/>
</dbReference>
<sequence length="764" mass="84345">MADTLSPCLDEASQESTSRKRKRIPIACSACRARKSRCDGQRPKCSSCIEQSLDCIYASNAGSKDALVPKIYLDLVEARLASVETDIRRLKTQVSTQASDRTASDSFLPSQVDSSLFGGTPSLHDAIGSERSPDATDGVGTVEFTNEETWAYFGPSSNIAFTRIIRRTLGNLLHKTQAALPVPSARSHAQGNALPVPRPSSPEADLSVSWTANMADATVLPEEQLSTMLVKQFFSETGMLFPYINEAKFWNTYGTLIGAGRKATTIRHSWLGLLNMILAMATSTAVTGGVTMEDRYSQAEVYFNRAKTLCLDQMLTGASVEAVQVMLLMTQYLQGTHRSIKTWSIHGLAVRGALQLGWWTGNSDVSEAKLTFSGLHSTQALQRFDALERETRIRTWYGCVVLDRTLSMTFGRPPSIPQNFIRTLLPCHHVIEHQSRQTIPWSPEEKSTLFWNATMQVSSTSINAAVIQELYGNNIGDVDVFATADMASAVFHMEQQLFSWQSSLPPALRLVDARDVLAAGGDTLGWKFRVILSLRYHNLRILAHRPILDRYLQRMNGTDQLAHEAATLSQIGQMSKAFCLGSAQAIIEIASVCMDAHGQVGMPGFLGAWWFTMYYTLNASLVIAAIMLTEHGEYDSGGNGWQGEVIDMDRLDRDLETAVAIMSKLDTQNKILDKCVKFTATLRYLLQGLKSQVTCARGGMDEGVNVGTPNGHEHTMHTNGDLVSSMLEMLPPDFQFNEIGFGSEDMFKSPGFIDNFTRQGDLFW</sequence>
<evidence type="ECO:0000313" key="7">
    <source>
        <dbReference type="EMBL" id="KAH7375481.1"/>
    </source>
</evidence>
<evidence type="ECO:0000256" key="2">
    <source>
        <dbReference type="ARBA" id="ARBA00023015"/>
    </source>
</evidence>
<dbReference type="GO" id="GO:0000435">
    <property type="term" value="P:positive regulation of transcription from RNA polymerase II promoter by galactose"/>
    <property type="evidence" value="ECO:0007669"/>
    <property type="project" value="TreeGrafter"/>
</dbReference>
<proteinExistence type="predicted"/>
<dbReference type="GO" id="GO:0008270">
    <property type="term" value="F:zinc ion binding"/>
    <property type="evidence" value="ECO:0007669"/>
    <property type="project" value="InterPro"/>
</dbReference>
<dbReference type="PROSITE" id="PS50048">
    <property type="entry name" value="ZN2_CY6_FUNGAL_2"/>
    <property type="match status" value="1"/>
</dbReference>
<keyword evidence="5" id="KW-0539">Nucleus</keyword>
<keyword evidence="3" id="KW-0238">DNA-binding</keyword>
<dbReference type="Pfam" id="PF00172">
    <property type="entry name" value="Zn_clus"/>
    <property type="match status" value="1"/>
</dbReference>
<dbReference type="OrthoDB" id="3364175at2759"/>
<evidence type="ECO:0000259" key="6">
    <source>
        <dbReference type="PROSITE" id="PS50048"/>
    </source>
</evidence>
<comment type="caution">
    <text evidence="7">The sequence shown here is derived from an EMBL/GenBank/DDBJ whole genome shotgun (WGS) entry which is preliminary data.</text>
</comment>
<dbReference type="GO" id="GO:0000978">
    <property type="term" value="F:RNA polymerase II cis-regulatory region sequence-specific DNA binding"/>
    <property type="evidence" value="ECO:0007669"/>
    <property type="project" value="TreeGrafter"/>
</dbReference>
<gene>
    <name evidence="7" type="ORF">B0T11DRAFT_314037</name>
</gene>
<dbReference type="InterPro" id="IPR001138">
    <property type="entry name" value="Zn2Cys6_DnaBD"/>
</dbReference>
<dbReference type="GO" id="GO:0006351">
    <property type="term" value="P:DNA-templated transcription"/>
    <property type="evidence" value="ECO:0007669"/>
    <property type="project" value="InterPro"/>
</dbReference>
<evidence type="ECO:0000256" key="5">
    <source>
        <dbReference type="ARBA" id="ARBA00023242"/>
    </source>
</evidence>
<keyword evidence="4" id="KW-0804">Transcription</keyword>
<keyword evidence="2" id="KW-0805">Transcription regulation</keyword>
<evidence type="ECO:0000256" key="1">
    <source>
        <dbReference type="ARBA" id="ARBA00022723"/>
    </source>
</evidence>
<dbReference type="InterPro" id="IPR007219">
    <property type="entry name" value="XnlR_reg_dom"/>
</dbReference>
<dbReference type="SMART" id="SM00906">
    <property type="entry name" value="Fungal_trans"/>
    <property type="match status" value="1"/>
</dbReference>
<dbReference type="PANTHER" id="PTHR47424">
    <property type="entry name" value="REGULATORY PROTEIN GAL4"/>
    <property type="match status" value="1"/>
</dbReference>
<evidence type="ECO:0000256" key="4">
    <source>
        <dbReference type="ARBA" id="ARBA00023163"/>
    </source>
</evidence>
<reference evidence="7" key="1">
    <citation type="journal article" date="2021" name="Nat. Commun.">
        <title>Genetic determinants of endophytism in the Arabidopsis root mycobiome.</title>
        <authorList>
            <person name="Mesny F."/>
            <person name="Miyauchi S."/>
            <person name="Thiergart T."/>
            <person name="Pickel B."/>
            <person name="Atanasova L."/>
            <person name="Karlsson M."/>
            <person name="Huettel B."/>
            <person name="Barry K.W."/>
            <person name="Haridas S."/>
            <person name="Chen C."/>
            <person name="Bauer D."/>
            <person name="Andreopoulos W."/>
            <person name="Pangilinan J."/>
            <person name="LaButti K."/>
            <person name="Riley R."/>
            <person name="Lipzen A."/>
            <person name="Clum A."/>
            <person name="Drula E."/>
            <person name="Henrissat B."/>
            <person name="Kohler A."/>
            <person name="Grigoriev I.V."/>
            <person name="Martin F.M."/>
            <person name="Hacquard S."/>
        </authorList>
    </citation>
    <scope>NUCLEOTIDE SEQUENCE</scope>
    <source>
        <strain evidence="7">MPI-CAGE-AT-0016</strain>
    </source>
</reference>
<dbReference type="GO" id="GO:0000981">
    <property type="term" value="F:DNA-binding transcription factor activity, RNA polymerase II-specific"/>
    <property type="evidence" value="ECO:0007669"/>
    <property type="project" value="InterPro"/>
</dbReference>
<dbReference type="PANTHER" id="PTHR47424:SF3">
    <property type="entry name" value="REGULATORY PROTEIN GAL4"/>
    <property type="match status" value="1"/>
</dbReference>
<dbReference type="Pfam" id="PF04082">
    <property type="entry name" value="Fungal_trans"/>
    <property type="match status" value="1"/>
</dbReference>
<keyword evidence="1" id="KW-0479">Metal-binding</keyword>
<feature type="domain" description="Zn(2)-C6 fungal-type" evidence="6">
    <location>
        <begin position="27"/>
        <end position="57"/>
    </location>
</feature>
<dbReference type="AlphaFoldDB" id="A0A8K0X827"/>
<keyword evidence="8" id="KW-1185">Reference proteome</keyword>
<dbReference type="SUPFAM" id="SSF57701">
    <property type="entry name" value="Zn2/Cys6 DNA-binding domain"/>
    <property type="match status" value="1"/>
</dbReference>